<evidence type="ECO:0000313" key="1">
    <source>
        <dbReference type="EMBL" id="GAI67517.1"/>
    </source>
</evidence>
<organism evidence="1">
    <name type="scientific">marine sediment metagenome</name>
    <dbReference type="NCBI Taxonomy" id="412755"/>
    <lineage>
        <taxon>unclassified sequences</taxon>
        <taxon>metagenomes</taxon>
        <taxon>ecological metagenomes</taxon>
    </lineage>
</organism>
<dbReference type="AlphaFoldDB" id="X1QGC6"/>
<protein>
    <submittedName>
        <fullName evidence="1">Uncharacterized protein</fullName>
    </submittedName>
</protein>
<comment type="caution">
    <text evidence="1">The sequence shown here is derived from an EMBL/GenBank/DDBJ whole genome shotgun (WGS) entry which is preliminary data.</text>
</comment>
<accession>X1QGC6</accession>
<reference evidence="1" key="1">
    <citation type="journal article" date="2014" name="Front. Microbiol.">
        <title>High frequency of phylogenetically diverse reductive dehalogenase-homologous genes in deep subseafloor sedimentary metagenomes.</title>
        <authorList>
            <person name="Kawai M."/>
            <person name="Futagami T."/>
            <person name="Toyoda A."/>
            <person name="Takaki Y."/>
            <person name="Nishi S."/>
            <person name="Hori S."/>
            <person name="Arai W."/>
            <person name="Tsubouchi T."/>
            <person name="Morono Y."/>
            <person name="Uchiyama I."/>
            <person name="Ito T."/>
            <person name="Fujiyama A."/>
            <person name="Inagaki F."/>
            <person name="Takami H."/>
        </authorList>
    </citation>
    <scope>NUCLEOTIDE SEQUENCE</scope>
    <source>
        <strain evidence="1">Expedition CK06-06</strain>
    </source>
</reference>
<name>X1QGC6_9ZZZZ</name>
<proteinExistence type="predicted"/>
<dbReference type="EMBL" id="BARW01000005">
    <property type="protein sequence ID" value="GAI67517.1"/>
    <property type="molecule type" value="Genomic_DNA"/>
</dbReference>
<gene>
    <name evidence="1" type="ORF">S12H4_00081</name>
</gene>
<sequence length="112" mass="11924">MKRLKMEMVDPIFAPGESRTAIATFPVKPAGLACTAELWLSSDGIAKDATSGAIAFTSTGVDQSISLPVVMPAGGYAYRVFLDIRIEGILILAFEADEAVIIPWVGPPVITW</sequence>